<evidence type="ECO:0000313" key="4">
    <source>
        <dbReference type="Proteomes" id="UP000317557"/>
    </source>
</evidence>
<accession>A0A521FCQ6</accession>
<protein>
    <submittedName>
        <fullName evidence="3">Uncharacterized conserved protein YndB, AHSA1/START domain</fullName>
    </submittedName>
</protein>
<organism evidence="3 4">
    <name type="scientific">Gracilimonas mengyeensis</name>
    <dbReference type="NCBI Taxonomy" id="1302730"/>
    <lineage>
        <taxon>Bacteria</taxon>
        <taxon>Pseudomonadati</taxon>
        <taxon>Balneolota</taxon>
        <taxon>Balneolia</taxon>
        <taxon>Balneolales</taxon>
        <taxon>Balneolaceae</taxon>
        <taxon>Gracilimonas</taxon>
    </lineage>
</organism>
<dbReference type="EMBL" id="FXTP01000017">
    <property type="protein sequence ID" value="SMO93814.1"/>
    <property type="molecule type" value="Genomic_DNA"/>
</dbReference>
<comment type="similarity">
    <text evidence="1">Belongs to the AHA1 family.</text>
</comment>
<dbReference type="Proteomes" id="UP000317557">
    <property type="component" value="Unassembled WGS sequence"/>
</dbReference>
<dbReference type="Pfam" id="PF08327">
    <property type="entry name" value="AHSA1"/>
    <property type="match status" value="1"/>
</dbReference>
<gene>
    <name evidence="3" type="ORF">SAMN06265219_1176</name>
</gene>
<evidence type="ECO:0000256" key="1">
    <source>
        <dbReference type="ARBA" id="ARBA00006817"/>
    </source>
</evidence>
<dbReference type="OrthoDB" id="384974at2"/>
<reference evidence="3 4" key="1">
    <citation type="submission" date="2017-05" db="EMBL/GenBank/DDBJ databases">
        <authorList>
            <person name="Varghese N."/>
            <person name="Submissions S."/>
        </authorList>
    </citation>
    <scope>NUCLEOTIDE SEQUENCE [LARGE SCALE GENOMIC DNA]</scope>
    <source>
        <strain evidence="3 4">DSM 21985</strain>
    </source>
</reference>
<evidence type="ECO:0000313" key="3">
    <source>
        <dbReference type="EMBL" id="SMO93814.1"/>
    </source>
</evidence>
<dbReference type="Gene3D" id="3.30.530.20">
    <property type="match status" value="1"/>
</dbReference>
<dbReference type="InterPro" id="IPR013538">
    <property type="entry name" value="ASHA1/2-like_C"/>
</dbReference>
<dbReference type="RefSeq" id="WP_142455833.1">
    <property type="nucleotide sequence ID" value="NZ_FXTP01000017.1"/>
</dbReference>
<dbReference type="CDD" id="cd08894">
    <property type="entry name" value="SRPBCC_CalC_Aha1-like_1"/>
    <property type="match status" value="1"/>
</dbReference>
<name>A0A521FCQ6_9BACT</name>
<evidence type="ECO:0000259" key="2">
    <source>
        <dbReference type="Pfam" id="PF08327"/>
    </source>
</evidence>
<dbReference type="SUPFAM" id="SSF55961">
    <property type="entry name" value="Bet v1-like"/>
    <property type="match status" value="1"/>
</dbReference>
<sequence length="150" mass="17092">MKDRAIHISREFDAPRALVFEAFSQHEHIGKWWGPDGFSTSTKSMAFAIGGEWIFTMHGPDGTDYPNRVVYTEIDKPKLLKYDHFANYEDNGEPPHFKTTITFKEANGKTTIEINMLFPTAKKREQAAEFGAVEGGHQTLTRLSEFLTNH</sequence>
<dbReference type="InterPro" id="IPR023393">
    <property type="entry name" value="START-like_dom_sf"/>
</dbReference>
<proteinExistence type="inferred from homology"/>
<feature type="domain" description="Activator of Hsp90 ATPase homologue 1/2-like C-terminal" evidence="2">
    <location>
        <begin position="13"/>
        <end position="147"/>
    </location>
</feature>
<dbReference type="AlphaFoldDB" id="A0A521FCQ6"/>
<keyword evidence="4" id="KW-1185">Reference proteome</keyword>